<dbReference type="AlphaFoldDB" id="A0A1M6KLR3"/>
<dbReference type="CDD" id="cd01300">
    <property type="entry name" value="YtcJ_like"/>
    <property type="match status" value="1"/>
</dbReference>
<sequence length="542" mass="60363">MKKILFLGVSTLLFISCQQPIEVDLVVTNANVYTVDESASKAQAFAIKDGKFVAVGSTEEILYTYTSTKTVDAAGKTILPGLIDAHCHFYGLGMQQQKVDLVGTKSYDEVLDRIVSFQKQKNVSFITGRGWDQNDWEVQEFPTKEKLDSLFPDTPVAVRRVDGHAMLVNQKALNMAGITEATKVPGGEVILKDGKPTGVLVDTPMKMVDKVVPKPTVAEQVQALKDAEKINFKFGLTTVDDAGLSPEVISIIDSLQKAGELKIRMYTMVSNVPEYVDYYLKNGVHKTDRLNVSSFKVYADGALGSRGAVLKLPYSDKHDHHGAMVIGVEDFKALAKRLADSPFQMNTHAIGDSANAVVMKTYYNELKGKSDRRWRVEHAQVVAPEEFEILNNNLVMSVQPTHATSDMYWADERLGEERIKGAYAYKKLLEKTGTIALGTDYPVENVSPFYTFYAAVARKDLKQYPEGGFQKEDALTREETLKGMTLWAAYSNFEENEKGSITKGKFADFVILEENIMEVEEDKIPNIEVKATYLNGEEVYSK</sequence>
<dbReference type="InterPro" id="IPR033932">
    <property type="entry name" value="YtcJ-like"/>
</dbReference>
<keyword evidence="3" id="KW-1185">Reference proteome</keyword>
<dbReference type="PANTHER" id="PTHR22642:SF2">
    <property type="entry name" value="PROTEIN LONG AFTER FAR-RED 3"/>
    <property type="match status" value="1"/>
</dbReference>
<evidence type="ECO:0000259" key="1">
    <source>
        <dbReference type="Pfam" id="PF07969"/>
    </source>
</evidence>
<dbReference type="Pfam" id="PF07969">
    <property type="entry name" value="Amidohydro_3"/>
    <property type="match status" value="1"/>
</dbReference>
<protein>
    <recommendedName>
        <fullName evidence="1">Amidohydrolase 3 domain-containing protein</fullName>
    </recommendedName>
</protein>
<dbReference type="Gene3D" id="3.20.20.140">
    <property type="entry name" value="Metal-dependent hydrolases"/>
    <property type="match status" value="1"/>
</dbReference>
<evidence type="ECO:0000313" key="3">
    <source>
        <dbReference type="Proteomes" id="UP000184432"/>
    </source>
</evidence>
<reference evidence="3" key="1">
    <citation type="submission" date="2016-11" db="EMBL/GenBank/DDBJ databases">
        <authorList>
            <person name="Varghese N."/>
            <person name="Submissions S."/>
        </authorList>
    </citation>
    <scope>NUCLEOTIDE SEQUENCE [LARGE SCALE GENOMIC DNA]</scope>
    <source>
        <strain evidence="3">DSM 22623</strain>
    </source>
</reference>
<dbReference type="SUPFAM" id="SSF51556">
    <property type="entry name" value="Metallo-dependent hydrolases"/>
    <property type="match status" value="1"/>
</dbReference>
<evidence type="ECO:0000313" key="2">
    <source>
        <dbReference type="EMBL" id="SHJ59928.1"/>
    </source>
</evidence>
<dbReference type="Gene3D" id="2.30.40.10">
    <property type="entry name" value="Urease, subunit C, domain 1"/>
    <property type="match status" value="1"/>
</dbReference>
<dbReference type="RefSeq" id="WP_073321120.1">
    <property type="nucleotide sequence ID" value="NZ_FQYP01000011.1"/>
</dbReference>
<accession>A0A1M6KLR3</accession>
<dbReference type="SUPFAM" id="SSF51338">
    <property type="entry name" value="Composite domain of metallo-dependent hydrolases"/>
    <property type="match status" value="1"/>
</dbReference>
<dbReference type="PANTHER" id="PTHR22642">
    <property type="entry name" value="IMIDAZOLONEPROPIONASE"/>
    <property type="match status" value="1"/>
</dbReference>
<dbReference type="Gene3D" id="3.10.310.70">
    <property type="match status" value="1"/>
</dbReference>
<dbReference type="OrthoDB" id="9767366at2"/>
<proteinExistence type="predicted"/>
<dbReference type="InterPro" id="IPR011059">
    <property type="entry name" value="Metal-dep_hydrolase_composite"/>
</dbReference>
<dbReference type="InterPro" id="IPR013108">
    <property type="entry name" value="Amidohydro_3"/>
</dbReference>
<organism evidence="2 3">
    <name type="scientific">Aquimarina spongiae</name>
    <dbReference type="NCBI Taxonomy" id="570521"/>
    <lineage>
        <taxon>Bacteria</taxon>
        <taxon>Pseudomonadati</taxon>
        <taxon>Bacteroidota</taxon>
        <taxon>Flavobacteriia</taxon>
        <taxon>Flavobacteriales</taxon>
        <taxon>Flavobacteriaceae</taxon>
        <taxon>Aquimarina</taxon>
    </lineage>
</organism>
<dbReference type="Proteomes" id="UP000184432">
    <property type="component" value="Unassembled WGS sequence"/>
</dbReference>
<feature type="domain" description="Amidohydrolase 3" evidence="1">
    <location>
        <begin position="69"/>
        <end position="540"/>
    </location>
</feature>
<dbReference type="GO" id="GO:0016810">
    <property type="term" value="F:hydrolase activity, acting on carbon-nitrogen (but not peptide) bonds"/>
    <property type="evidence" value="ECO:0007669"/>
    <property type="project" value="InterPro"/>
</dbReference>
<dbReference type="InterPro" id="IPR032466">
    <property type="entry name" value="Metal_Hydrolase"/>
</dbReference>
<dbReference type="EMBL" id="FQYP01000011">
    <property type="protein sequence ID" value="SHJ59928.1"/>
    <property type="molecule type" value="Genomic_DNA"/>
</dbReference>
<gene>
    <name evidence="2" type="ORF">SAMN04488508_11189</name>
</gene>
<dbReference type="PROSITE" id="PS51257">
    <property type="entry name" value="PROKAR_LIPOPROTEIN"/>
    <property type="match status" value="1"/>
</dbReference>
<name>A0A1M6KLR3_9FLAO</name>